<organism evidence="11 12">
    <name type="scientific">Brachionus plicatilis</name>
    <name type="common">Marine rotifer</name>
    <name type="synonym">Brachionus muelleri</name>
    <dbReference type="NCBI Taxonomy" id="10195"/>
    <lineage>
        <taxon>Eukaryota</taxon>
        <taxon>Metazoa</taxon>
        <taxon>Spiralia</taxon>
        <taxon>Gnathifera</taxon>
        <taxon>Rotifera</taxon>
        <taxon>Eurotatoria</taxon>
        <taxon>Monogononta</taxon>
        <taxon>Pseudotrocha</taxon>
        <taxon>Ploima</taxon>
        <taxon>Brachionidae</taxon>
        <taxon>Brachionus</taxon>
    </lineage>
</organism>
<keyword evidence="5 11" id="KW-0418">Kinase</keyword>
<evidence type="ECO:0000256" key="2">
    <source>
        <dbReference type="ARBA" id="ARBA00022527"/>
    </source>
</evidence>
<dbReference type="InterPro" id="IPR000719">
    <property type="entry name" value="Prot_kinase_dom"/>
</dbReference>
<keyword evidence="6 9" id="KW-0067">ATP-binding</keyword>
<evidence type="ECO:0000256" key="7">
    <source>
        <dbReference type="ARBA" id="ARBA00047292"/>
    </source>
</evidence>
<evidence type="ECO:0000259" key="10">
    <source>
        <dbReference type="PROSITE" id="PS50011"/>
    </source>
</evidence>
<comment type="caution">
    <text evidence="11">The sequence shown here is derived from an EMBL/GenBank/DDBJ whole genome shotgun (WGS) entry which is preliminary data.</text>
</comment>
<evidence type="ECO:0000256" key="6">
    <source>
        <dbReference type="ARBA" id="ARBA00022840"/>
    </source>
</evidence>
<evidence type="ECO:0000256" key="8">
    <source>
        <dbReference type="ARBA" id="ARBA00047454"/>
    </source>
</evidence>
<protein>
    <recommendedName>
        <fullName evidence="1">cAMP-dependent protein kinase</fullName>
        <ecNumber evidence="1">2.7.11.11</ecNumber>
    </recommendedName>
</protein>
<proteinExistence type="predicted"/>
<dbReference type="Gene3D" id="3.30.200.20">
    <property type="entry name" value="Phosphorylase Kinase, domain 1"/>
    <property type="match status" value="1"/>
</dbReference>
<keyword evidence="12" id="KW-1185">Reference proteome</keyword>
<gene>
    <name evidence="11" type="ORF">BpHYR1_031440</name>
</gene>
<dbReference type="GO" id="GO:0005829">
    <property type="term" value="C:cytosol"/>
    <property type="evidence" value="ECO:0007669"/>
    <property type="project" value="TreeGrafter"/>
</dbReference>
<dbReference type="PROSITE" id="PS50011">
    <property type="entry name" value="PROTEIN_KINASE_DOM"/>
    <property type="match status" value="1"/>
</dbReference>
<accession>A0A3M7QNC0</accession>
<evidence type="ECO:0000256" key="1">
    <source>
        <dbReference type="ARBA" id="ARBA00012444"/>
    </source>
</evidence>
<dbReference type="STRING" id="10195.A0A3M7QNC0"/>
<comment type="catalytic activity">
    <reaction evidence="7">
        <text>L-threonyl-[protein] + ATP = O-phospho-L-threonyl-[protein] + ADP + H(+)</text>
        <dbReference type="Rhea" id="RHEA:46608"/>
        <dbReference type="Rhea" id="RHEA-COMP:11060"/>
        <dbReference type="Rhea" id="RHEA-COMP:11605"/>
        <dbReference type="ChEBI" id="CHEBI:15378"/>
        <dbReference type="ChEBI" id="CHEBI:30013"/>
        <dbReference type="ChEBI" id="CHEBI:30616"/>
        <dbReference type="ChEBI" id="CHEBI:61977"/>
        <dbReference type="ChEBI" id="CHEBI:456216"/>
        <dbReference type="EC" id="2.7.11.11"/>
    </reaction>
</comment>
<dbReference type="PANTHER" id="PTHR24353:SF153">
    <property type="entry name" value="CAMP-DEPENDENT PROTEIN KINASE CATALYTIC SUBUNIT 1"/>
    <property type="match status" value="1"/>
</dbReference>
<comment type="catalytic activity">
    <reaction evidence="8">
        <text>L-seryl-[protein] + ATP = O-phospho-L-seryl-[protein] + ADP + H(+)</text>
        <dbReference type="Rhea" id="RHEA:17989"/>
        <dbReference type="Rhea" id="RHEA-COMP:9863"/>
        <dbReference type="Rhea" id="RHEA-COMP:11604"/>
        <dbReference type="ChEBI" id="CHEBI:15378"/>
        <dbReference type="ChEBI" id="CHEBI:29999"/>
        <dbReference type="ChEBI" id="CHEBI:30616"/>
        <dbReference type="ChEBI" id="CHEBI:83421"/>
        <dbReference type="ChEBI" id="CHEBI:456216"/>
        <dbReference type="EC" id="2.7.11.11"/>
    </reaction>
</comment>
<evidence type="ECO:0000256" key="5">
    <source>
        <dbReference type="ARBA" id="ARBA00022777"/>
    </source>
</evidence>
<feature type="non-terminal residue" evidence="11">
    <location>
        <position position="101"/>
    </location>
</feature>
<keyword evidence="4 9" id="KW-0547">Nucleotide-binding</keyword>
<dbReference type="GO" id="GO:0005952">
    <property type="term" value="C:cAMP-dependent protein kinase complex"/>
    <property type="evidence" value="ECO:0007669"/>
    <property type="project" value="TreeGrafter"/>
</dbReference>
<feature type="binding site" evidence="9">
    <location>
        <position position="74"/>
    </location>
    <ligand>
        <name>ATP</name>
        <dbReference type="ChEBI" id="CHEBI:30616"/>
    </ligand>
</feature>
<dbReference type="AlphaFoldDB" id="A0A3M7QNC0"/>
<evidence type="ECO:0000313" key="12">
    <source>
        <dbReference type="Proteomes" id="UP000276133"/>
    </source>
</evidence>
<evidence type="ECO:0000256" key="3">
    <source>
        <dbReference type="ARBA" id="ARBA00022679"/>
    </source>
</evidence>
<dbReference type="EMBL" id="REGN01005693">
    <property type="protein sequence ID" value="RNA12448.1"/>
    <property type="molecule type" value="Genomic_DNA"/>
</dbReference>
<reference evidence="11 12" key="1">
    <citation type="journal article" date="2018" name="Sci. Rep.">
        <title>Genomic signatures of local adaptation to the degree of environmental predictability in rotifers.</title>
        <authorList>
            <person name="Franch-Gras L."/>
            <person name="Hahn C."/>
            <person name="Garcia-Roger E.M."/>
            <person name="Carmona M.J."/>
            <person name="Serra M."/>
            <person name="Gomez A."/>
        </authorList>
    </citation>
    <scope>NUCLEOTIDE SEQUENCE [LARGE SCALE GENOMIC DNA]</scope>
    <source>
        <strain evidence="11">HYR1</strain>
    </source>
</reference>
<dbReference type="EC" id="2.7.11.11" evidence="1"/>
<keyword evidence="2" id="KW-0723">Serine/threonine-protein kinase</keyword>
<dbReference type="InterPro" id="IPR017441">
    <property type="entry name" value="Protein_kinase_ATP_BS"/>
</dbReference>
<dbReference type="GO" id="GO:0005634">
    <property type="term" value="C:nucleus"/>
    <property type="evidence" value="ECO:0007669"/>
    <property type="project" value="TreeGrafter"/>
</dbReference>
<sequence>MGNNPQSSKKGDQSEHVKQFLLKAKEEFVQRWESPITDNSSLEDFERKRTLGTGSFGRVMLVRNLKSNKYYAMKILDKQKVIKLKQVEHTLNEKKILQAIS</sequence>
<name>A0A3M7QNC0_BRAPC</name>
<dbReference type="SUPFAM" id="SSF56112">
    <property type="entry name" value="Protein kinase-like (PK-like)"/>
    <property type="match status" value="1"/>
</dbReference>
<evidence type="ECO:0000313" key="11">
    <source>
        <dbReference type="EMBL" id="RNA12448.1"/>
    </source>
</evidence>
<keyword evidence="3" id="KW-0808">Transferase</keyword>
<dbReference type="GO" id="GO:0005524">
    <property type="term" value="F:ATP binding"/>
    <property type="evidence" value="ECO:0007669"/>
    <property type="project" value="UniProtKB-UniRule"/>
</dbReference>
<dbReference type="OrthoDB" id="2156623at2759"/>
<evidence type="ECO:0000256" key="9">
    <source>
        <dbReference type="PROSITE-ProRule" id="PRU10141"/>
    </source>
</evidence>
<dbReference type="Pfam" id="PF00069">
    <property type="entry name" value="Pkinase"/>
    <property type="match status" value="1"/>
</dbReference>
<dbReference type="Proteomes" id="UP000276133">
    <property type="component" value="Unassembled WGS sequence"/>
</dbReference>
<dbReference type="PROSITE" id="PS00107">
    <property type="entry name" value="PROTEIN_KINASE_ATP"/>
    <property type="match status" value="1"/>
</dbReference>
<dbReference type="GO" id="GO:0004691">
    <property type="term" value="F:cAMP-dependent protein kinase activity"/>
    <property type="evidence" value="ECO:0007669"/>
    <property type="project" value="UniProtKB-EC"/>
</dbReference>
<dbReference type="InterPro" id="IPR011009">
    <property type="entry name" value="Kinase-like_dom_sf"/>
</dbReference>
<feature type="domain" description="Protein kinase" evidence="10">
    <location>
        <begin position="45"/>
        <end position="101"/>
    </location>
</feature>
<evidence type="ECO:0000256" key="4">
    <source>
        <dbReference type="ARBA" id="ARBA00022741"/>
    </source>
</evidence>
<dbReference type="PANTHER" id="PTHR24353">
    <property type="entry name" value="CYCLIC NUCLEOTIDE-DEPENDENT PROTEIN KINASE"/>
    <property type="match status" value="1"/>
</dbReference>